<gene>
    <name evidence="3" type="ORF">F0U60_18895</name>
</gene>
<evidence type="ECO:0000256" key="2">
    <source>
        <dbReference type="SAM" id="Phobius"/>
    </source>
</evidence>
<organism evidence="3 4">
    <name type="scientific">Archangium minus</name>
    <dbReference type="NCBI Taxonomy" id="83450"/>
    <lineage>
        <taxon>Bacteria</taxon>
        <taxon>Pseudomonadati</taxon>
        <taxon>Myxococcota</taxon>
        <taxon>Myxococcia</taxon>
        <taxon>Myxococcales</taxon>
        <taxon>Cystobacterineae</taxon>
        <taxon>Archangiaceae</taxon>
        <taxon>Archangium</taxon>
    </lineage>
</organism>
<feature type="region of interest" description="Disordered" evidence="1">
    <location>
        <begin position="69"/>
        <end position="101"/>
    </location>
</feature>
<evidence type="ECO:0000313" key="3">
    <source>
        <dbReference type="EMBL" id="WNG45950.1"/>
    </source>
</evidence>
<protein>
    <submittedName>
        <fullName evidence="3">Uncharacterized protein</fullName>
    </submittedName>
</protein>
<keyword evidence="4" id="KW-1185">Reference proteome</keyword>
<dbReference type="Proteomes" id="UP001611383">
    <property type="component" value="Chromosome"/>
</dbReference>
<proteinExistence type="predicted"/>
<dbReference type="EMBL" id="CP043494">
    <property type="protein sequence ID" value="WNG45950.1"/>
    <property type="molecule type" value="Genomic_DNA"/>
</dbReference>
<accession>A0ABY9WQN0</accession>
<name>A0ABY9WQN0_9BACT</name>
<keyword evidence="2" id="KW-1133">Transmembrane helix</keyword>
<feature type="transmembrane region" description="Helical" evidence="2">
    <location>
        <begin position="33"/>
        <end position="55"/>
    </location>
</feature>
<feature type="compositionally biased region" description="Basic residues" evidence="1">
    <location>
        <begin position="70"/>
        <end position="80"/>
    </location>
</feature>
<keyword evidence="2" id="KW-0472">Membrane</keyword>
<feature type="compositionally biased region" description="Basic and acidic residues" evidence="1">
    <location>
        <begin position="81"/>
        <end position="98"/>
    </location>
</feature>
<reference evidence="3 4" key="1">
    <citation type="submission" date="2019-08" db="EMBL/GenBank/DDBJ databases">
        <title>Archangium and Cystobacter genomes.</title>
        <authorList>
            <person name="Chen I.-C.K."/>
            <person name="Wielgoss S."/>
        </authorList>
    </citation>
    <scope>NUCLEOTIDE SEQUENCE [LARGE SCALE GENOMIC DNA]</scope>
    <source>
        <strain evidence="3 4">Cbm 6</strain>
    </source>
</reference>
<sequence length="153" mass="16326">MPCAPGERWVGVRATLPLSEHATLLDPRDRRDLACLGLMVLVYGLAVAPVIHAVVAHGGGMGTAHERAHAYAHAHGHAHAHAGEQGHEQEPSVRDPGHQHPVGSVEHLLAVAVTKASVLAPVVRWHPLRQEVFRGPLRLPGVPLRLTAMPQGP</sequence>
<keyword evidence="2" id="KW-0812">Transmembrane</keyword>
<evidence type="ECO:0000313" key="4">
    <source>
        <dbReference type="Proteomes" id="UP001611383"/>
    </source>
</evidence>
<evidence type="ECO:0000256" key="1">
    <source>
        <dbReference type="SAM" id="MobiDB-lite"/>
    </source>
</evidence>